<dbReference type="Gene3D" id="1.10.10.160">
    <property type="match status" value="1"/>
</dbReference>
<dbReference type="InterPro" id="IPR035093">
    <property type="entry name" value="RelE/ParE_toxin_dom_sf"/>
</dbReference>
<dbReference type="InterPro" id="IPR000212">
    <property type="entry name" value="DNA_helicase_UvrD/REP"/>
</dbReference>
<dbReference type="InterPro" id="IPR013986">
    <property type="entry name" value="DExx_box_DNA_helicase_dom_sf"/>
</dbReference>
<comment type="catalytic activity">
    <reaction evidence="7">
        <text>Couples ATP hydrolysis with the unwinding of duplex DNA by translocating in the 3'-5' direction.</text>
        <dbReference type="EC" id="5.6.2.4"/>
    </reaction>
</comment>
<evidence type="ECO:0000256" key="10">
    <source>
        <dbReference type="PROSITE-ProRule" id="PRU00560"/>
    </source>
</evidence>
<proteinExistence type="inferred from homology"/>
<evidence type="ECO:0000256" key="9">
    <source>
        <dbReference type="ARBA" id="ARBA00048988"/>
    </source>
</evidence>
<dbReference type="Pfam" id="PF13361">
    <property type="entry name" value="UvrD_C"/>
    <property type="match status" value="1"/>
</dbReference>
<organism evidence="12 13">
    <name type="scientific">Calothrix parasitica NIES-267</name>
    <dbReference type="NCBI Taxonomy" id="1973488"/>
    <lineage>
        <taxon>Bacteria</taxon>
        <taxon>Bacillati</taxon>
        <taxon>Cyanobacteriota</taxon>
        <taxon>Cyanophyceae</taxon>
        <taxon>Nostocales</taxon>
        <taxon>Calotrichaceae</taxon>
        <taxon>Calothrix</taxon>
    </lineage>
</organism>
<sequence>MVRGLWFVVRGSWFVVRGSWFVVRGSWFVVSGSWFVVRGFNINPQLPIPNSQFPITNSLMLKHQPKLAISADFLDAFSKLPKRTQSKTTAFVEKFKKDPTSSGINYEKINNAKDPNLKSVRVDGSYRAIVLKPSKGNIYTLLWVDNHDEAYDWAQRRVCKINPESGSLQIIDIEQVSAIETEITSRKVPEIPGRFDKIPDKYLLRLGIPNELLTAIRAVVTDTDIDQIIPQLPEEAADALLMIGAGYSVEETLAQQFKKTEQKIDIDNIDAALQTDDSKRRFRVVEDDAELLEILAAPLEKWRVFLHPSQRRLVERDWKGPVRVLGGAGTGKTVVAMHRAKWLAENRFTNNGDRILFTTFTRNLAVDIEANLRKICSSETMKRIKVENIDSWVASFLKSEGINAKIVYDEQVAELWEKAYTCKPETPSLSLEFYKDEWKEVIQANKISSLKQYLKVPRSGRGTRLNRADRAAIWKVFEEYRSLLQQKGWKESEDAMSDVCSLLKNKPGETLPFKAVIVDEAQDMSQATFSLIREIVPPKDTGNDIFIVGDPHQRIYGRKLVLSRCGIDIRGRSHKLRINYRTTDETRKWATNVLEGVTVDDLDGNQDDLKGYRSLLHGDEPIIRGFSSFSEEIAFIKTYLQKLEDEGNPLSNSCIVVRTNHLVNQYISVLNEIGIKTQKIKRSQPDNLSHPGVRVATMHRVKGLQFEYVILAGINDNYLPLQSALKNASDKAARNAIMNAERSLIHVSATRAKRCVVVSYYGEPSSLIPDVDLN</sequence>
<feature type="domain" description="UvrD-like helicase ATP-binding" evidence="11">
    <location>
        <begin position="305"/>
        <end position="583"/>
    </location>
</feature>
<keyword evidence="4 10" id="KW-0347">Helicase</keyword>
<dbReference type="GO" id="GO:0016887">
    <property type="term" value="F:ATP hydrolysis activity"/>
    <property type="evidence" value="ECO:0007669"/>
    <property type="project" value="RHEA"/>
</dbReference>
<dbReference type="PANTHER" id="PTHR11070">
    <property type="entry name" value="UVRD / RECB / PCRA DNA HELICASE FAMILY MEMBER"/>
    <property type="match status" value="1"/>
</dbReference>
<dbReference type="EC" id="5.6.2.4" evidence="8"/>
<evidence type="ECO:0000256" key="8">
    <source>
        <dbReference type="ARBA" id="ARBA00034808"/>
    </source>
</evidence>
<dbReference type="InterPro" id="IPR014016">
    <property type="entry name" value="UvrD-like_ATP-bd"/>
</dbReference>
<comment type="catalytic activity">
    <reaction evidence="9">
        <text>ATP + H2O = ADP + phosphate + H(+)</text>
        <dbReference type="Rhea" id="RHEA:13065"/>
        <dbReference type="ChEBI" id="CHEBI:15377"/>
        <dbReference type="ChEBI" id="CHEBI:15378"/>
        <dbReference type="ChEBI" id="CHEBI:30616"/>
        <dbReference type="ChEBI" id="CHEBI:43474"/>
        <dbReference type="ChEBI" id="CHEBI:456216"/>
        <dbReference type="EC" id="5.6.2.4"/>
    </reaction>
</comment>
<evidence type="ECO:0000256" key="5">
    <source>
        <dbReference type="ARBA" id="ARBA00022840"/>
    </source>
</evidence>
<evidence type="ECO:0000256" key="4">
    <source>
        <dbReference type="ARBA" id="ARBA00022806"/>
    </source>
</evidence>
<reference evidence="12 13" key="1">
    <citation type="submission" date="2017-06" db="EMBL/GenBank/DDBJ databases">
        <title>Genome sequencing of cyanobaciteial culture collection at National Institute for Environmental Studies (NIES).</title>
        <authorList>
            <person name="Hirose Y."/>
            <person name="Shimura Y."/>
            <person name="Fujisawa T."/>
            <person name="Nakamura Y."/>
            <person name="Kawachi M."/>
        </authorList>
    </citation>
    <scope>NUCLEOTIDE SEQUENCE [LARGE SCALE GENOMIC DNA]</scope>
    <source>
        <strain evidence="12 13">NIES-267</strain>
    </source>
</reference>
<feature type="binding site" evidence="10">
    <location>
        <begin position="326"/>
        <end position="333"/>
    </location>
    <ligand>
        <name>ATP</name>
        <dbReference type="ChEBI" id="CHEBI:30616"/>
    </ligand>
</feature>
<dbReference type="InterPro" id="IPR014017">
    <property type="entry name" value="DNA_helicase_UvrD-like_C"/>
</dbReference>
<evidence type="ECO:0000313" key="13">
    <source>
        <dbReference type="Proteomes" id="UP000218418"/>
    </source>
</evidence>
<dbReference type="GO" id="GO:0000725">
    <property type="term" value="P:recombinational repair"/>
    <property type="evidence" value="ECO:0007669"/>
    <property type="project" value="TreeGrafter"/>
</dbReference>
<dbReference type="GO" id="GO:0003677">
    <property type="term" value="F:DNA binding"/>
    <property type="evidence" value="ECO:0007669"/>
    <property type="project" value="InterPro"/>
</dbReference>
<dbReference type="EMBL" id="AP018227">
    <property type="protein sequence ID" value="BAY84714.1"/>
    <property type="molecule type" value="Genomic_DNA"/>
</dbReference>
<dbReference type="Gene3D" id="3.40.50.300">
    <property type="entry name" value="P-loop containing nucleotide triphosphate hydrolases"/>
    <property type="match status" value="2"/>
</dbReference>
<comment type="similarity">
    <text evidence="1">Belongs to the helicase family. UvrD subfamily.</text>
</comment>
<evidence type="ECO:0000256" key="1">
    <source>
        <dbReference type="ARBA" id="ARBA00009922"/>
    </source>
</evidence>
<dbReference type="GO" id="GO:0005524">
    <property type="term" value="F:ATP binding"/>
    <property type="evidence" value="ECO:0007669"/>
    <property type="project" value="UniProtKB-UniRule"/>
</dbReference>
<evidence type="ECO:0000256" key="6">
    <source>
        <dbReference type="ARBA" id="ARBA00023235"/>
    </source>
</evidence>
<gene>
    <name evidence="12" type="ORF">NIES267_42100</name>
</gene>
<dbReference type="Pfam" id="PF00580">
    <property type="entry name" value="UvrD-helicase"/>
    <property type="match status" value="1"/>
</dbReference>
<evidence type="ECO:0000256" key="2">
    <source>
        <dbReference type="ARBA" id="ARBA00022741"/>
    </source>
</evidence>
<keyword evidence="13" id="KW-1185">Reference proteome</keyword>
<dbReference type="PROSITE" id="PS51198">
    <property type="entry name" value="UVRD_HELICASE_ATP_BIND"/>
    <property type="match status" value="1"/>
</dbReference>
<dbReference type="InterPro" id="IPR027417">
    <property type="entry name" value="P-loop_NTPase"/>
</dbReference>
<keyword evidence="2 10" id="KW-0547">Nucleotide-binding</keyword>
<evidence type="ECO:0000313" key="12">
    <source>
        <dbReference type="EMBL" id="BAY84714.1"/>
    </source>
</evidence>
<dbReference type="GO" id="GO:0043138">
    <property type="term" value="F:3'-5' DNA helicase activity"/>
    <property type="evidence" value="ECO:0007669"/>
    <property type="project" value="UniProtKB-EC"/>
</dbReference>
<evidence type="ECO:0000256" key="3">
    <source>
        <dbReference type="ARBA" id="ARBA00022801"/>
    </source>
</evidence>
<keyword evidence="6" id="KW-0413">Isomerase</keyword>
<evidence type="ECO:0000256" key="7">
    <source>
        <dbReference type="ARBA" id="ARBA00034617"/>
    </source>
</evidence>
<keyword evidence="5 10" id="KW-0067">ATP-binding</keyword>
<dbReference type="Proteomes" id="UP000218418">
    <property type="component" value="Chromosome"/>
</dbReference>
<keyword evidence="3 10" id="KW-0378">Hydrolase</keyword>
<dbReference type="SUPFAM" id="SSF52540">
    <property type="entry name" value="P-loop containing nucleoside triphosphate hydrolases"/>
    <property type="match status" value="1"/>
</dbReference>
<dbReference type="SUPFAM" id="SSF143011">
    <property type="entry name" value="RelE-like"/>
    <property type="match status" value="1"/>
</dbReference>
<accession>A0A1Z4LU53</accession>
<name>A0A1Z4LU53_9CYAN</name>
<dbReference type="AlphaFoldDB" id="A0A1Z4LU53"/>
<dbReference type="GO" id="GO:0005829">
    <property type="term" value="C:cytosol"/>
    <property type="evidence" value="ECO:0007669"/>
    <property type="project" value="TreeGrafter"/>
</dbReference>
<dbReference type="PANTHER" id="PTHR11070:SF45">
    <property type="entry name" value="DNA 3'-5' HELICASE"/>
    <property type="match status" value="1"/>
</dbReference>
<evidence type="ECO:0000259" key="11">
    <source>
        <dbReference type="PROSITE" id="PS51198"/>
    </source>
</evidence>
<protein>
    <recommendedName>
        <fullName evidence="8">DNA 3'-5' helicase</fullName>
        <ecNumber evidence="8">5.6.2.4</ecNumber>
    </recommendedName>
</protein>